<evidence type="ECO:0000313" key="3">
    <source>
        <dbReference type="Proteomes" id="UP000291338"/>
    </source>
</evidence>
<dbReference type="Proteomes" id="UP000291338">
    <property type="component" value="Unassembled WGS sequence"/>
</dbReference>
<dbReference type="InterPro" id="IPR002126">
    <property type="entry name" value="Cadherin-like_dom"/>
</dbReference>
<dbReference type="Pfam" id="PF17963">
    <property type="entry name" value="Big_9"/>
    <property type="match status" value="7"/>
</dbReference>
<protein>
    <recommendedName>
        <fullName evidence="1">Cadherin domain-containing protein</fullName>
    </recommendedName>
</protein>
<dbReference type="InterPro" id="IPR013783">
    <property type="entry name" value="Ig-like_fold"/>
</dbReference>
<name>A0A4V2EJM3_9GAMM</name>
<dbReference type="Gene3D" id="2.60.40.2810">
    <property type="match status" value="5"/>
</dbReference>
<dbReference type="InterPro" id="IPR015919">
    <property type="entry name" value="Cadherin-like_sf"/>
</dbReference>
<comment type="caution">
    <text evidence="2">The sequence shown here is derived from an EMBL/GenBank/DDBJ whole genome shotgun (WGS) entry which is preliminary data.</text>
</comment>
<evidence type="ECO:0000313" key="2">
    <source>
        <dbReference type="EMBL" id="RZQ52848.1"/>
    </source>
</evidence>
<dbReference type="PANTHER" id="PTHR34720:SF9">
    <property type="entry name" value="BLR4714 PROTEIN"/>
    <property type="match status" value="1"/>
</dbReference>
<dbReference type="PROSITE" id="PS50268">
    <property type="entry name" value="CADHERIN_2"/>
    <property type="match status" value="1"/>
</dbReference>
<accession>A0A4V2EJM3</accession>
<organism evidence="2 3">
    <name type="scientific">Pseudoalteromonas phenolica</name>
    <dbReference type="NCBI Taxonomy" id="161398"/>
    <lineage>
        <taxon>Bacteria</taxon>
        <taxon>Pseudomonadati</taxon>
        <taxon>Pseudomonadota</taxon>
        <taxon>Gammaproteobacteria</taxon>
        <taxon>Alteromonadales</taxon>
        <taxon>Pseudoalteromonadaceae</taxon>
        <taxon>Pseudoalteromonas</taxon>
    </lineage>
</organism>
<gene>
    <name evidence="2" type="ORF">C1E23_11785</name>
</gene>
<evidence type="ECO:0000259" key="1">
    <source>
        <dbReference type="PROSITE" id="PS50268"/>
    </source>
</evidence>
<dbReference type="EMBL" id="PPSX01000041">
    <property type="protein sequence ID" value="RZQ52848.1"/>
    <property type="molecule type" value="Genomic_DNA"/>
</dbReference>
<dbReference type="Gene3D" id="2.60.40.60">
    <property type="entry name" value="Cadherins"/>
    <property type="match status" value="1"/>
</dbReference>
<dbReference type="Gene3D" id="2.80.10.50">
    <property type="match status" value="1"/>
</dbReference>
<dbReference type="InterPro" id="IPR013431">
    <property type="entry name" value="Delta_60_rpt"/>
</dbReference>
<dbReference type="Gene3D" id="2.60.40.10">
    <property type="entry name" value="Immunoglobulins"/>
    <property type="match status" value="1"/>
</dbReference>
<dbReference type="GO" id="GO:0016020">
    <property type="term" value="C:membrane"/>
    <property type="evidence" value="ECO:0007669"/>
    <property type="project" value="InterPro"/>
</dbReference>
<dbReference type="SUPFAM" id="SSF49313">
    <property type="entry name" value="Cadherin-like"/>
    <property type="match status" value="1"/>
</dbReference>
<dbReference type="PROSITE" id="PS51257">
    <property type="entry name" value="PROKAR_LIPOPROTEIN"/>
    <property type="match status" value="1"/>
</dbReference>
<dbReference type="GO" id="GO:0007156">
    <property type="term" value="P:homophilic cell adhesion via plasma membrane adhesion molecules"/>
    <property type="evidence" value="ECO:0007669"/>
    <property type="project" value="InterPro"/>
</dbReference>
<proteinExistence type="predicted"/>
<dbReference type="RefSeq" id="WP_130255758.1">
    <property type="nucleotide sequence ID" value="NZ_PPSX01000041.1"/>
</dbReference>
<dbReference type="NCBIfam" id="TIGR02608">
    <property type="entry name" value="delta_60_rpt"/>
    <property type="match status" value="3"/>
</dbReference>
<dbReference type="PANTHER" id="PTHR34720">
    <property type="entry name" value="MICROCYSTIN DEPENDENT PROTEIN"/>
    <property type="match status" value="1"/>
</dbReference>
<feature type="domain" description="Cadherin" evidence="1">
    <location>
        <begin position="955"/>
        <end position="1046"/>
    </location>
</feature>
<dbReference type="GO" id="GO:0005509">
    <property type="term" value="F:calcium ion binding"/>
    <property type="evidence" value="ECO:0007669"/>
    <property type="project" value="InterPro"/>
</dbReference>
<dbReference type="NCBIfam" id="NF012211">
    <property type="entry name" value="tand_rpt_95"/>
    <property type="match status" value="7"/>
</dbReference>
<reference evidence="2 3" key="1">
    <citation type="submission" date="2018-01" db="EMBL/GenBank/DDBJ databases">
        <title>Co-occurrence of chitin degradation, pigmentation and bioactivity in marine Pseudoalteromonas.</title>
        <authorList>
            <person name="Paulsen S."/>
            <person name="Gram L."/>
            <person name="Machado H."/>
        </authorList>
    </citation>
    <scope>NUCLEOTIDE SEQUENCE [LARGE SCALE GENOMIC DNA]</scope>
    <source>
        <strain evidence="2 3">S3898</strain>
    </source>
</reference>
<sequence length="1892" mass="205361">MNKLNKVLVACLFCSLVGCGGGETEKAGNDQTIQDIKNDIGVETNSNQNFVSFDYFRKVSGKKVEPSYVVNSAFMNAAANIENLSDNELVKGNITIVINDVEDPEGIQKVLVGFSGSDVAKVLCENNCDTNTEIFETGLNPFNFGQSPGTLQLQIWVEDGAGNLSLAKSKVINWLPNTISVSEILREGETLNLTWREQANSIRYNAYLSDNTINSLDNFSLTSNNQRSLSLSESNHTFSDLEPKKNYYALITGIDGSGESAFSEQVFISASEIILPTAVDDSFELEQFSTLQGSLLDNDLDNGLGPLLINIEPIIAPEHGVLTIFANGEFTYTPNGSFSGLDTFRYQIKNPQGAIDKANVSIKIKKINSDPIALFNEFYVLQNSSLTLVGNELILNDIDFDGDSLTIDTLPVEDVKNGTLNLQSSGSFVYTPNEGFIGEDSFIYRLDDGNGGSSTAEVLLVVSPEYRTQSLISVNDEFVLNEDDILTVAEPGILANDIMPEQTSIVILISKIAENGTVELSELGEMEYMPAENFYGKDYFIYQLEDLNGHKSAAFVTLIVNALNDAPLAQNDSVIVSQGESVTISVLDNDLDVDSEINKSTLTIIDFPMHGNVELNSQSNSFVYTSNADFRGEDYFTYKVSDREGKESNIATVMITVNGENKSPSAVDDSANTQQEQSISINVFENDFDTDGAIDLSSIEITTPPKNGQATTSVSQSSIIYTPNEGFFGSDTFSYSFKDNEGASSNVANVTVSVSRVNKAPIANNDIYSVEYNSSITMIVTENDVDEDGSIDAKSIAIEVSPELGSLVITEAGELIYTNTSDKSAIDTFIYTVRDNEDATSNTATVTINLIAPDTSPIATNDNLVTFKNQPASLNVLNNDDFKGVGIAETPVVLVTQAESGEVEFINQQGDIQYTPNFNFVGTDSITYTAVNLLGETSDPATITFSINDKNYPPTIEPSEVDITSDVVTGQLLTTLIASDPDGDSIGYELLGEFSSLFSVNGQGEVIISDQQTIIDNGNAQYVIDTKVCDNKTPSLCGQSTLTVNVEGILPTERVVLNLDYADQGIAHINLRASLEYHEVGKAINLADGSTLIASGVGHYDTSQGRNIHRAVVTKITSKGEIDNTFSTEGVFDSNLGIIVDGYSQNIVAQNITFDETNKLIYVSGYLDTGISQHLIIFRLTEQGQLDLTFANDGHYIIPSENAEKASSIELKLIDESLVILTNNDNNGLIHGRLVKFEINTSSVSHSINILAESGSESSGLTLLPDNKAMVFGNTTNEIGNKDIFVRKINLSDFSDDTSFQSSGYLQIDIGEQLVDNRVKALSLLSDNTLLMTGNHQTVVGGGSQLDEYNVFMLKLDINGNLDTSFNNTGFKVYDDSELPTHSAGVDLLSLDADGIDIKEINSSIYLTINRALFNSNYAVQIMKLDLDGNVDISWSPPNGGISIYDNGGLRAHGVLLTSSDLTLYGHNHGDVGYNYFASHWFAKVKELGELDINYGYLGQATINSTSSDEFVVSTAKQSNGNLLLAGHAANWQNELVPFIHSLNDSGETDKSFGTLGLSRLNSYSSSETKSIRVNNDDSVYWTGNEGITSAFISKLTNFGVADNFYAEGSEQAYFYSSNFNAVSIKLTKIHQLENQVQIALAEIGDGCITKSMGLYLSHTGSLVSEFIFEPPVGYECAAEAFKLETMSVDELGFFGFGQDSQTYSVPSIVAVNSDNTGTLNPSFGDSGVAVFDVGALPGEQVFVKGYILAPDNDFLIYGLSGNENFIIKMNSFGGLDTTFAENGVYKFSSYFEEAVVINSILIDSKNRLVVISKSNVEGGIYFSKLQLLENPGSLDLQFANVGYQLLQLGVEGDLVDVQYHFNNESFLLTLQNNISKRITVSAVEIVEETQE</sequence>
<dbReference type="Gene3D" id="2.60.40.3440">
    <property type="match status" value="1"/>
</dbReference>